<dbReference type="SMART" id="SM00480">
    <property type="entry name" value="POL3Bc"/>
    <property type="match status" value="1"/>
</dbReference>
<protein>
    <recommendedName>
        <fullName evidence="9">Beta sliding clamp</fullName>
    </recommendedName>
</protein>
<evidence type="ECO:0000259" key="10">
    <source>
        <dbReference type="Pfam" id="PF00712"/>
    </source>
</evidence>
<evidence type="ECO:0000313" key="13">
    <source>
        <dbReference type="EMBL" id="GGI03105.1"/>
    </source>
</evidence>
<evidence type="ECO:0000256" key="5">
    <source>
        <dbReference type="ARBA" id="ARBA00022695"/>
    </source>
</evidence>
<keyword evidence="3 9" id="KW-0963">Cytoplasm</keyword>
<evidence type="ECO:0000313" key="14">
    <source>
        <dbReference type="Proteomes" id="UP000650511"/>
    </source>
</evidence>
<comment type="similarity">
    <text evidence="2 9">Belongs to the beta sliding clamp family.</text>
</comment>
<gene>
    <name evidence="13" type="ORF">GCM10011354_02630</name>
</gene>
<dbReference type="Pfam" id="PF02767">
    <property type="entry name" value="DNA_pol3_beta_2"/>
    <property type="match status" value="1"/>
</dbReference>
<dbReference type="NCBIfam" id="TIGR00663">
    <property type="entry name" value="dnan"/>
    <property type="match status" value="1"/>
</dbReference>
<dbReference type="GO" id="GO:0003677">
    <property type="term" value="F:DNA binding"/>
    <property type="evidence" value="ECO:0007669"/>
    <property type="project" value="UniProtKB-UniRule"/>
</dbReference>
<dbReference type="InterPro" id="IPR046938">
    <property type="entry name" value="DNA_clamp_sf"/>
</dbReference>
<feature type="domain" description="DNA polymerase III beta sliding clamp C-terminal" evidence="12">
    <location>
        <begin position="244"/>
        <end position="368"/>
    </location>
</feature>
<dbReference type="PANTHER" id="PTHR30478:SF0">
    <property type="entry name" value="BETA SLIDING CLAMP"/>
    <property type="match status" value="1"/>
</dbReference>
<dbReference type="InterPro" id="IPR001001">
    <property type="entry name" value="DNA_polIII_beta"/>
</dbReference>
<organism evidence="13 14">
    <name type="scientific">Egicoccus halophilus</name>
    <dbReference type="NCBI Taxonomy" id="1670830"/>
    <lineage>
        <taxon>Bacteria</taxon>
        <taxon>Bacillati</taxon>
        <taxon>Actinomycetota</taxon>
        <taxon>Nitriliruptoria</taxon>
        <taxon>Egicoccales</taxon>
        <taxon>Egicoccaceae</taxon>
        <taxon>Egicoccus</taxon>
    </lineage>
</organism>
<dbReference type="EMBL" id="BMHA01000001">
    <property type="protein sequence ID" value="GGI03105.1"/>
    <property type="molecule type" value="Genomic_DNA"/>
</dbReference>
<evidence type="ECO:0000259" key="11">
    <source>
        <dbReference type="Pfam" id="PF02767"/>
    </source>
</evidence>
<dbReference type="Pfam" id="PF02768">
    <property type="entry name" value="DNA_pol3_beta_3"/>
    <property type="match status" value="1"/>
</dbReference>
<dbReference type="InterPro" id="IPR022634">
    <property type="entry name" value="DNA_polIII_beta_N"/>
</dbReference>
<dbReference type="PANTHER" id="PTHR30478">
    <property type="entry name" value="DNA POLYMERASE III SUBUNIT BETA"/>
    <property type="match status" value="1"/>
</dbReference>
<dbReference type="CDD" id="cd00140">
    <property type="entry name" value="beta_clamp"/>
    <property type="match status" value="1"/>
</dbReference>
<evidence type="ECO:0000256" key="4">
    <source>
        <dbReference type="ARBA" id="ARBA00022679"/>
    </source>
</evidence>
<keyword evidence="5 9" id="KW-0548">Nucleotidyltransferase</keyword>
<dbReference type="GO" id="GO:0008408">
    <property type="term" value="F:3'-5' exonuclease activity"/>
    <property type="evidence" value="ECO:0007669"/>
    <property type="project" value="InterPro"/>
</dbReference>
<reference evidence="13" key="2">
    <citation type="submission" date="2020-09" db="EMBL/GenBank/DDBJ databases">
        <authorList>
            <person name="Sun Q."/>
            <person name="Zhou Y."/>
        </authorList>
    </citation>
    <scope>NUCLEOTIDE SEQUENCE</scope>
    <source>
        <strain evidence="13">CGMCC 1.14988</strain>
    </source>
</reference>
<dbReference type="PIRSF" id="PIRSF000804">
    <property type="entry name" value="DNA_pol_III_b"/>
    <property type="match status" value="1"/>
</dbReference>
<dbReference type="OrthoDB" id="468978at2"/>
<evidence type="ECO:0000256" key="6">
    <source>
        <dbReference type="ARBA" id="ARBA00022705"/>
    </source>
</evidence>
<dbReference type="InterPro" id="IPR022635">
    <property type="entry name" value="DNA_polIII_beta_C"/>
</dbReference>
<sequence>MKLRAERAEFAEAVSWATRTVGARVTLPALSGVLLEAADGRLTCRATDLEVAAEISIPVQIDQPGRVLLPGRLLSQLVARFPDAPVQVTGEPDRVEITCGRATFRVRGMQAEDFPTLAQPAEDAPQGVVKADAFARLVSQVARAASSDEGRPVLTGVHLQAAGDTLTAAATDSYRLAVRSLAWEEAVEGTALVPARSLQEAAKAASEVGGAVTIVMETGQVSFLFGDRRLTTKLIEGTFPNYRALLPDAHETSVVVQRATLVEALQRVSIVAMGQANTPVSLTFGDGSVDLQASNQEMGDAAEALPAEIDGDGLTIAFNPGFLLAGLEATGTERIRVELRDGLKPAVLRPHADDGQVDDLTYLLMPMRVS</sequence>
<evidence type="ECO:0000256" key="7">
    <source>
        <dbReference type="ARBA" id="ARBA00022932"/>
    </source>
</evidence>
<name>A0A8J3A5J7_9ACTN</name>
<keyword evidence="7 9" id="KW-0239">DNA-directed DNA polymerase</keyword>
<dbReference type="GO" id="GO:0009360">
    <property type="term" value="C:DNA polymerase III complex"/>
    <property type="evidence" value="ECO:0007669"/>
    <property type="project" value="InterPro"/>
</dbReference>
<dbReference type="Pfam" id="PF00712">
    <property type="entry name" value="DNA_pol3_beta"/>
    <property type="match status" value="1"/>
</dbReference>
<comment type="subcellular location">
    <subcellularLocation>
        <location evidence="1 9">Cytoplasm</location>
    </subcellularLocation>
</comment>
<dbReference type="Gene3D" id="3.10.150.10">
    <property type="entry name" value="DNA Polymerase III, subunit A, domain 2"/>
    <property type="match status" value="3"/>
</dbReference>
<dbReference type="InterPro" id="IPR022637">
    <property type="entry name" value="DNA_polIII_beta_cen"/>
</dbReference>
<feature type="domain" description="DNA polymerase III beta sliding clamp central" evidence="11">
    <location>
        <begin position="129"/>
        <end position="241"/>
    </location>
</feature>
<dbReference type="GO" id="GO:0003887">
    <property type="term" value="F:DNA-directed DNA polymerase activity"/>
    <property type="evidence" value="ECO:0007669"/>
    <property type="project" value="UniProtKB-UniRule"/>
</dbReference>
<dbReference type="GO" id="GO:0005737">
    <property type="term" value="C:cytoplasm"/>
    <property type="evidence" value="ECO:0007669"/>
    <property type="project" value="UniProtKB-SubCell"/>
</dbReference>
<proteinExistence type="inferred from homology"/>
<keyword evidence="8" id="KW-0238">DNA-binding</keyword>
<dbReference type="AlphaFoldDB" id="A0A8J3A5J7"/>
<dbReference type="SUPFAM" id="SSF55979">
    <property type="entry name" value="DNA clamp"/>
    <property type="match status" value="3"/>
</dbReference>
<dbReference type="RefSeq" id="WP_130648298.1">
    <property type="nucleotide sequence ID" value="NZ_BMHA01000001.1"/>
</dbReference>
<evidence type="ECO:0000256" key="2">
    <source>
        <dbReference type="ARBA" id="ARBA00010752"/>
    </source>
</evidence>
<feature type="domain" description="DNA polymerase III beta sliding clamp N-terminal" evidence="10">
    <location>
        <begin position="1"/>
        <end position="117"/>
    </location>
</feature>
<evidence type="ECO:0000256" key="1">
    <source>
        <dbReference type="ARBA" id="ARBA00004496"/>
    </source>
</evidence>
<dbReference type="Proteomes" id="UP000650511">
    <property type="component" value="Unassembled WGS sequence"/>
</dbReference>
<keyword evidence="4 9" id="KW-0808">Transferase</keyword>
<reference evidence="13" key="1">
    <citation type="journal article" date="2014" name="Int. J. Syst. Evol. Microbiol.">
        <title>Complete genome sequence of Corynebacterium casei LMG S-19264T (=DSM 44701T), isolated from a smear-ripened cheese.</title>
        <authorList>
            <consortium name="US DOE Joint Genome Institute (JGI-PGF)"/>
            <person name="Walter F."/>
            <person name="Albersmeier A."/>
            <person name="Kalinowski J."/>
            <person name="Ruckert C."/>
        </authorList>
    </citation>
    <scope>NUCLEOTIDE SEQUENCE</scope>
    <source>
        <strain evidence="13">CGMCC 1.14988</strain>
    </source>
</reference>
<accession>A0A8J3A5J7</accession>
<evidence type="ECO:0000256" key="8">
    <source>
        <dbReference type="ARBA" id="ARBA00023125"/>
    </source>
</evidence>
<evidence type="ECO:0000259" key="12">
    <source>
        <dbReference type="Pfam" id="PF02768"/>
    </source>
</evidence>
<evidence type="ECO:0000256" key="3">
    <source>
        <dbReference type="ARBA" id="ARBA00022490"/>
    </source>
</evidence>
<dbReference type="GO" id="GO:0006271">
    <property type="term" value="P:DNA strand elongation involved in DNA replication"/>
    <property type="evidence" value="ECO:0007669"/>
    <property type="project" value="TreeGrafter"/>
</dbReference>
<keyword evidence="14" id="KW-1185">Reference proteome</keyword>
<comment type="subunit">
    <text evidence="9">Forms a ring-shaped head-to-tail homodimer around DNA.</text>
</comment>
<comment type="function">
    <text evidence="9">Confers DNA tethering and processivity to DNA polymerases and other proteins. Acts as a clamp, forming a ring around DNA (a reaction catalyzed by the clamp-loading complex) which diffuses in an ATP-independent manner freely and bidirectionally along dsDNA. Initially characterized for its ability to contact the catalytic subunit of DNA polymerase III (Pol III), a complex, multichain enzyme responsible for most of the replicative synthesis in bacteria; Pol III exhibits 3'-5' exonuclease proofreading activity. The beta chain is required for initiation of replication as well as for processivity of DNA replication.</text>
</comment>
<comment type="caution">
    <text evidence="13">The sequence shown here is derived from an EMBL/GenBank/DDBJ whole genome shotgun (WGS) entry which is preliminary data.</text>
</comment>
<keyword evidence="6 9" id="KW-0235">DNA replication</keyword>
<evidence type="ECO:0000256" key="9">
    <source>
        <dbReference type="PIRNR" id="PIRNR000804"/>
    </source>
</evidence>